<comment type="caution">
    <text evidence="1">The sequence shown here is derived from an EMBL/GenBank/DDBJ whole genome shotgun (WGS) entry which is preliminary data.</text>
</comment>
<organism evidence="1 2">
    <name type="scientific">Trichothecium roseum</name>
    <dbReference type="NCBI Taxonomy" id="47278"/>
    <lineage>
        <taxon>Eukaryota</taxon>
        <taxon>Fungi</taxon>
        <taxon>Dikarya</taxon>
        <taxon>Ascomycota</taxon>
        <taxon>Pezizomycotina</taxon>
        <taxon>Sordariomycetes</taxon>
        <taxon>Hypocreomycetidae</taxon>
        <taxon>Hypocreales</taxon>
        <taxon>Hypocreales incertae sedis</taxon>
        <taxon>Trichothecium</taxon>
    </lineage>
</organism>
<accession>A0ACC0V9Z1</accession>
<name>A0ACC0V9Z1_9HYPO</name>
<dbReference type="Proteomes" id="UP001163324">
    <property type="component" value="Chromosome 2"/>
</dbReference>
<evidence type="ECO:0000313" key="1">
    <source>
        <dbReference type="EMBL" id="KAI9903219.1"/>
    </source>
</evidence>
<sequence>MLTVKQPTTYGYKTVHDLPTPPSTSRPSPPPSYHESSQRPLPPLGRSYSPPTQQMATPHRGLPPPAAMTLSHPPPPAAQSHSHHHGQHGHAQPQPPPHPPQTHQTGQSWSALPAPPRDWQGAEDSMKNWLQAKTEEEKTKQEEERTRQETLRLEQRKIEADMLRASLGGGIPPPMVPLVFAGMGSGGVIPQAALDWAQQYFANGQATHHPQLMPPQGPVSPEHHREHSVHGQYPGQFTTSGSAPAPTQATSGYGTQPGSPTRARSQTMSTVMSRPGAGGAAMVGTNTNVPPGTNAGSNQLPSAQADPSPSLFFHHWQPPSSQGGSGTSTNRPGTPSGDPPKKRKATGSQQTGDREQRLRSPPNLTNSSSSTSNAPAHRKGHKRQRSDMSWYRPSGGGPEQGHDDRAYNGSEVSPGQFPGPAPPQSRERSRSDAGKHSVSSLLSAEPGDQGSTQSYRHQHATSSSTSYYSAARSRPGSPIESKHRP</sequence>
<gene>
    <name evidence="1" type="ORF">N3K66_002571</name>
</gene>
<protein>
    <submittedName>
        <fullName evidence="1">Uncharacterized protein</fullName>
    </submittedName>
</protein>
<proteinExistence type="predicted"/>
<dbReference type="EMBL" id="CM047941">
    <property type="protein sequence ID" value="KAI9903219.1"/>
    <property type="molecule type" value="Genomic_DNA"/>
</dbReference>
<keyword evidence="2" id="KW-1185">Reference proteome</keyword>
<reference evidence="1" key="1">
    <citation type="submission" date="2022-10" db="EMBL/GenBank/DDBJ databases">
        <title>Complete Genome of Trichothecium roseum strain YXFP-22015, a Plant Pathogen Isolated from Citrus.</title>
        <authorList>
            <person name="Wang Y."/>
            <person name="Zhu L."/>
        </authorList>
    </citation>
    <scope>NUCLEOTIDE SEQUENCE</scope>
    <source>
        <strain evidence="1">YXFP-22015</strain>
    </source>
</reference>
<evidence type="ECO:0000313" key="2">
    <source>
        <dbReference type="Proteomes" id="UP001163324"/>
    </source>
</evidence>